<dbReference type="GO" id="GO:0016020">
    <property type="term" value="C:membrane"/>
    <property type="evidence" value="ECO:0007669"/>
    <property type="project" value="UniProtKB-SubCell"/>
</dbReference>
<evidence type="ECO:0000313" key="7">
    <source>
        <dbReference type="EMBL" id="RDX73394.1"/>
    </source>
</evidence>
<feature type="non-terminal residue" evidence="7">
    <location>
        <position position="1"/>
    </location>
</feature>
<keyword evidence="3 6" id="KW-0812">Transmembrane</keyword>
<evidence type="ECO:0000313" key="8">
    <source>
        <dbReference type="Proteomes" id="UP000257109"/>
    </source>
</evidence>
<evidence type="ECO:0000256" key="3">
    <source>
        <dbReference type="ARBA" id="ARBA00022692"/>
    </source>
</evidence>
<evidence type="ECO:0000256" key="6">
    <source>
        <dbReference type="SAM" id="Phobius"/>
    </source>
</evidence>
<dbReference type="PANTHER" id="PTHR21347">
    <property type="entry name" value="CLEFT LIP AND PALATE ASSOCIATED TRANSMEMBRANE PROTEIN-RELATED"/>
    <property type="match status" value="1"/>
</dbReference>
<feature type="transmembrane region" description="Helical" evidence="6">
    <location>
        <begin position="46"/>
        <end position="66"/>
    </location>
</feature>
<dbReference type="GO" id="GO:0012505">
    <property type="term" value="C:endomembrane system"/>
    <property type="evidence" value="ECO:0007669"/>
    <property type="project" value="TreeGrafter"/>
</dbReference>
<dbReference type="InterPro" id="IPR008429">
    <property type="entry name" value="CLPTM1"/>
</dbReference>
<protein>
    <submittedName>
        <fullName evidence="7">Cleft lip and palate transmembrane protein 1-like protein</fullName>
    </submittedName>
</protein>
<comment type="subcellular location">
    <subcellularLocation>
        <location evidence="1">Membrane</location>
        <topology evidence="1">Multi-pass membrane protein</topology>
    </subcellularLocation>
</comment>
<name>A0A371F521_MUCPR</name>
<dbReference type="EMBL" id="QJKJ01010546">
    <property type="protein sequence ID" value="RDX73394.1"/>
    <property type="molecule type" value="Genomic_DNA"/>
</dbReference>
<dbReference type="OrthoDB" id="378564at2759"/>
<reference evidence="7" key="1">
    <citation type="submission" date="2018-05" db="EMBL/GenBank/DDBJ databases">
        <title>Draft genome of Mucuna pruriens seed.</title>
        <authorList>
            <person name="Nnadi N.E."/>
            <person name="Vos R."/>
            <person name="Hasami M.H."/>
            <person name="Devisetty U.K."/>
            <person name="Aguiy J.C."/>
        </authorList>
    </citation>
    <scope>NUCLEOTIDE SEQUENCE [LARGE SCALE GENOMIC DNA]</scope>
    <source>
        <strain evidence="7">JCA_2017</strain>
    </source>
</reference>
<organism evidence="7 8">
    <name type="scientific">Mucuna pruriens</name>
    <name type="common">Velvet bean</name>
    <name type="synonym">Dolichos pruriens</name>
    <dbReference type="NCBI Taxonomy" id="157652"/>
    <lineage>
        <taxon>Eukaryota</taxon>
        <taxon>Viridiplantae</taxon>
        <taxon>Streptophyta</taxon>
        <taxon>Embryophyta</taxon>
        <taxon>Tracheophyta</taxon>
        <taxon>Spermatophyta</taxon>
        <taxon>Magnoliopsida</taxon>
        <taxon>eudicotyledons</taxon>
        <taxon>Gunneridae</taxon>
        <taxon>Pentapetalae</taxon>
        <taxon>rosids</taxon>
        <taxon>fabids</taxon>
        <taxon>Fabales</taxon>
        <taxon>Fabaceae</taxon>
        <taxon>Papilionoideae</taxon>
        <taxon>50 kb inversion clade</taxon>
        <taxon>NPAAA clade</taxon>
        <taxon>indigoferoid/millettioid clade</taxon>
        <taxon>Phaseoleae</taxon>
        <taxon>Mucuna</taxon>
    </lineage>
</organism>
<dbReference type="Proteomes" id="UP000257109">
    <property type="component" value="Unassembled WGS sequence"/>
</dbReference>
<dbReference type="STRING" id="157652.A0A371F521"/>
<sequence length="89" mass="10515">MNSAILIYEILVRYLKQNLALEIIKYFFPSYLNNIMRRVFLEGNPYLLAITMVVSLLHSVFDFLAFKNVTETSNFGTKNIYRRTLRKDS</sequence>
<gene>
    <name evidence="7" type="primary">CLPTM1</name>
    <name evidence="7" type="ORF">CR513_47010</name>
</gene>
<proteinExistence type="inferred from homology"/>
<dbReference type="PANTHER" id="PTHR21347:SF0">
    <property type="entry name" value="LIPID SCRAMBLASE CLPTM1L"/>
    <property type="match status" value="1"/>
</dbReference>
<keyword evidence="4 6" id="KW-1133">Transmembrane helix</keyword>
<dbReference type="Pfam" id="PF05602">
    <property type="entry name" value="CLPTM1"/>
    <property type="match status" value="1"/>
</dbReference>
<dbReference type="AlphaFoldDB" id="A0A371F521"/>
<evidence type="ECO:0000256" key="4">
    <source>
        <dbReference type="ARBA" id="ARBA00022989"/>
    </source>
</evidence>
<keyword evidence="5 6" id="KW-0472">Membrane</keyword>
<evidence type="ECO:0000256" key="1">
    <source>
        <dbReference type="ARBA" id="ARBA00004141"/>
    </source>
</evidence>
<comment type="caution">
    <text evidence="7">The sequence shown here is derived from an EMBL/GenBank/DDBJ whole genome shotgun (WGS) entry which is preliminary data.</text>
</comment>
<comment type="similarity">
    <text evidence="2">Belongs to the CLPTM1 family.</text>
</comment>
<keyword evidence="8" id="KW-1185">Reference proteome</keyword>
<evidence type="ECO:0000256" key="2">
    <source>
        <dbReference type="ARBA" id="ARBA00009310"/>
    </source>
</evidence>
<accession>A0A371F521</accession>
<evidence type="ECO:0000256" key="5">
    <source>
        <dbReference type="ARBA" id="ARBA00023136"/>
    </source>
</evidence>